<dbReference type="Gene3D" id="3.30.1490.20">
    <property type="entry name" value="ATP-grasp fold, A domain"/>
    <property type="match status" value="1"/>
</dbReference>
<dbReference type="InterPro" id="IPR000182">
    <property type="entry name" value="GNAT_dom"/>
</dbReference>
<gene>
    <name evidence="2" type="ORF">BBK14_05930</name>
</gene>
<evidence type="ECO:0000313" key="2">
    <source>
        <dbReference type="EMBL" id="OHV24391.1"/>
    </source>
</evidence>
<name>A0A1S1PT20_9ACTN</name>
<dbReference type="Gene3D" id="3.40.630.30">
    <property type="match status" value="1"/>
</dbReference>
<comment type="caution">
    <text evidence="2">The sequence shown here is derived from an EMBL/GenBank/DDBJ whole genome shotgun (WGS) entry which is preliminary data.</text>
</comment>
<dbReference type="GO" id="GO:0005524">
    <property type="term" value="F:ATP binding"/>
    <property type="evidence" value="ECO:0007669"/>
    <property type="project" value="InterPro"/>
</dbReference>
<evidence type="ECO:0000259" key="1">
    <source>
        <dbReference type="PROSITE" id="PS51186"/>
    </source>
</evidence>
<dbReference type="SUPFAM" id="SSF56059">
    <property type="entry name" value="Glutathione synthetase ATP-binding domain-like"/>
    <property type="match status" value="1"/>
</dbReference>
<dbReference type="SUPFAM" id="SSF51735">
    <property type="entry name" value="NAD(P)-binding Rossmann-fold domains"/>
    <property type="match status" value="1"/>
</dbReference>
<dbReference type="SMART" id="SM00881">
    <property type="entry name" value="CoA_binding"/>
    <property type="match status" value="1"/>
</dbReference>
<dbReference type="PANTHER" id="PTHR42793:SF1">
    <property type="entry name" value="PEPTIDYL-LYSINE N-ACETYLTRANSFERASE PATZ"/>
    <property type="match status" value="1"/>
</dbReference>
<evidence type="ECO:0000313" key="3">
    <source>
        <dbReference type="Proteomes" id="UP000179769"/>
    </source>
</evidence>
<keyword evidence="3" id="KW-1185">Reference proteome</keyword>
<dbReference type="RefSeq" id="WP_071065570.1">
    <property type="nucleotide sequence ID" value="NZ_MAXA01000235.1"/>
</dbReference>
<sequence>MISRYPAHWAADGVLADGAPVQLRPVLGTDAPGLAELRSGLSAADVARLPARWAQRSPEELAGHLTAAGDPAAAGHPTITGHPTTGDSGRLAVAAVLRGRLVGTADYERIAGSDDAVVALVVEAAHRGRGLGLLLLEHLIAAARERGVSHLVADLRAGDDRALRVFHAAGFAGAETCPHTPRQDGAGQDGAGGVRVVFPTAQTPHTRGISRALEQRAEARSIARLLTPRAVAVVGASRQPGSAGHEVFRRLLASDFHGPVYPVNPAARQVASVYAYPDVREIPDAVDLAVIAVPAPAVADAVRACAEKDVRGLIVVSAGFAEAGPDGRARLAEVTRLARESGMRLIGPNAMGLINTDPAVRLHATFAAGDPPVGRVGAFTQSGALAGTFLTEASRRAIGLSTFVSTGDRSDVSANDVLQYWQSDPRTDVIMLHLQGFGNPRKFARIARRVGRRKPVIALKSGRSAADPTLDALFTSAGVIRVDTLSQLFDLAALLASQPLPAGRRVGVVGTSSALAALATDACRTAGLEVPPFSTATAEALSDTPGRPEPANPVDLGAMAAPERFERALRAVAASADVDAVLALITPHPAVEELARAVRAVAGSGRVPVVASYLGYDGMPSALAAPGDGTVTPAPGSVPSFASPESAALALARAAGHAAWRSREQGAVPTLDRLDLDRARRAAAAGPTDGTWLPQELVGDILGGVGLAVWPSEPVTTAAQALDTAERLGWPVALKIADERFRGRLDVGAVRLGVEGPGALAEAWRTIRAAVGPGDMVVQPMAPAGVSTVIRMTQDPAIGPLLSLRLGGAVADLLVDPLARALPITDRDAAEMVRGIRGAVLLVGGAGTPAADTAALEDVLHRLARLAEEVPAVAEVLLDPVLVGRPGVVLLHAGVRLLPPGTDPESLPRRMTGSGVEYFR</sequence>
<dbReference type="InterPro" id="IPR036291">
    <property type="entry name" value="NAD(P)-bd_dom_sf"/>
</dbReference>
<dbReference type="InterPro" id="IPR003781">
    <property type="entry name" value="CoA-bd"/>
</dbReference>
<accession>A0A1S1PT20</accession>
<dbReference type="AlphaFoldDB" id="A0A1S1PT20"/>
<dbReference type="InterPro" id="IPR016102">
    <property type="entry name" value="Succinyl-CoA_synth-like"/>
</dbReference>
<keyword evidence="2" id="KW-0808">Transferase</keyword>
<protein>
    <submittedName>
        <fullName evidence="2">GNAT family N-acetyltransferase</fullName>
    </submittedName>
</protein>
<dbReference type="InterPro" id="IPR032875">
    <property type="entry name" value="Succ_CoA_lig_flav_dom"/>
</dbReference>
<dbReference type="SUPFAM" id="SSF55729">
    <property type="entry name" value="Acyl-CoA N-acyltransferases (Nat)"/>
    <property type="match status" value="1"/>
</dbReference>
<dbReference type="Gene3D" id="3.40.50.720">
    <property type="entry name" value="NAD(P)-binding Rossmann-like Domain"/>
    <property type="match status" value="1"/>
</dbReference>
<dbReference type="InterPro" id="IPR016181">
    <property type="entry name" value="Acyl_CoA_acyltransferase"/>
</dbReference>
<dbReference type="Gene3D" id="3.40.50.261">
    <property type="entry name" value="Succinyl-CoA synthetase domains"/>
    <property type="match status" value="2"/>
</dbReference>
<dbReference type="Gene3D" id="3.30.470.20">
    <property type="entry name" value="ATP-grasp fold, B domain"/>
    <property type="match status" value="1"/>
</dbReference>
<dbReference type="Pfam" id="PF13607">
    <property type="entry name" value="Succ_CoA_lig"/>
    <property type="match status" value="1"/>
</dbReference>
<dbReference type="Pfam" id="PF13549">
    <property type="entry name" value="ATP-grasp_5"/>
    <property type="match status" value="1"/>
</dbReference>
<dbReference type="PROSITE" id="PS51186">
    <property type="entry name" value="GNAT"/>
    <property type="match status" value="1"/>
</dbReference>
<organism evidence="2 3">
    <name type="scientific">Parafrankia soli</name>
    <dbReference type="NCBI Taxonomy" id="2599596"/>
    <lineage>
        <taxon>Bacteria</taxon>
        <taxon>Bacillati</taxon>
        <taxon>Actinomycetota</taxon>
        <taxon>Actinomycetes</taxon>
        <taxon>Frankiales</taxon>
        <taxon>Frankiaceae</taxon>
        <taxon>Parafrankia</taxon>
    </lineage>
</organism>
<dbReference type="EMBL" id="MAXA01000235">
    <property type="protein sequence ID" value="OHV24391.1"/>
    <property type="molecule type" value="Genomic_DNA"/>
</dbReference>
<dbReference type="GO" id="GO:0016747">
    <property type="term" value="F:acyltransferase activity, transferring groups other than amino-acyl groups"/>
    <property type="evidence" value="ECO:0007669"/>
    <property type="project" value="InterPro"/>
</dbReference>
<dbReference type="InterPro" id="IPR013815">
    <property type="entry name" value="ATP_grasp_subdomain_1"/>
</dbReference>
<dbReference type="Pfam" id="PF13380">
    <property type="entry name" value="CoA_binding_2"/>
    <property type="match status" value="1"/>
</dbReference>
<dbReference type="SUPFAM" id="SSF52210">
    <property type="entry name" value="Succinyl-CoA synthetase domains"/>
    <property type="match status" value="2"/>
</dbReference>
<feature type="domain" description="N-acetyltransferase" evidence="1">
    <location>
        <begin position="21"/>
        <end position="201"/>
    </location>
</feature>
<proteinExistence type="predicted"/>
<dbReference type="Pfam" id="PF00583">
    <property type="entry name" value="Acetyltransf_1"/>
    <property type="match status" value="1"/>
</dbReference>
<dbReference type="Proteomes" id="UP000179769">
    <property type="component" value="Unassembled WGS sequence"/>
</dbReference>
<dbReference type="PANTHER" id="PTHR42793">
    <property type="entry name" value="COA BINDING DOMAIN CONTAINING PROTEIN"/>
    <property type="match status" value="1"/>
</dbReference>
<reference evidence="3" key="1">
    <citation type="submission" date="2016-07" db="EMBL/GenBank/DDBJ databases">
        <title>Frankia sp. NRRL B-16219 Genome sequencing.</title>
        <authorList>
            <person name="Ghodhbane-Gtari F."/>
            <person name="Swanson E."/>
            <person name="Gueddou A."/>
            <person name="Louati M."/>
            <person name="Nouioui I."/>
            <person name="Hezbri K."/>
            <person name="Abebe-Akele F."/>
            <person name="Simpson S."/>
            <person name="Morris K."/>
            <person name="Thomas K."/>
            <person name="Gtari M."/>
            <person name="Tisa L.S."/>
        </authorList>
    </citation>
    <scope>NUCLEOTIDE SEQUENCE [LARGE SCALE GENOMIC DNA]</scope>
    <source>
        <strain evidence="3">NRRL B-16219</strain>
    </source>
</reference>